<dbReference type="Pfam" id="PF03372">
    <property type="entry name" value="Exo_endo_phos"/>
    <property type="match status" value="1"/>
</dbReference>
<dbReference type="RefSeq" id="WP_289401382.1">
    <property type="nucleotide sequence ID" value="NZ_JAQIBC010000002.1"/>
</dbReference>
<keyword evidence="2" id="KW-0540">Nuclease</keyword>
<keyword evidence="2" id="KW-0255">Endonuclease</keyword>
<keyword evidence="3" id="KW-1185">Reference proteome</keyword>
<reference evidence="2" key="1">
    <citation type="submission" date="2023-01" db="EMBL/GenBank/DDBJ databases">
        <title>Sulfurovum sp. XTW-4 genome assembly.</title>
        <authorList>
            <person name="Wang J."/>
        </authorList>
    </citation>
    <scope>NUCLEOTIDE SEQUENCE</scope>
    <source>
        <strain evidence="2">XTW-4</strain>
    </source>
</reference>
<dbReference type="EMBL" id="JAQIBC010000002">
    <property type="protein sequence ID" value="MDM5263272.1"/>
    <property type="molecule type" value="Genomic_DNA"/>
</dbReference>
<dbReference type="Proteomes" id="UP001169066">
    <property type="component" value="Unassembled WGS sequence"/>
</dbReference>
<feature type="domain" description="Endonuclease/exonuclease/phosphatase" evidence="1">
    <location>
        <begin position="50"/>
        <end position="257"/>
    </location>
</feature>
<protein>
    <submittedName>
        <fullName evidence="2">Endonuclease/exonuclease/phosphatase family protein</fullName>
    </submittedName>
</protein>
<dbReference type="InterPro" id="IPR005135">
    <property type="entry name" value="Endo/exonuclease/phosphatase"/>
</dbReference>
<dbReference type="InterPro" id="IPR036691">
    <property type="entry name" value="Endo/exonu/phosph_ase_sf"/>
</dbReference>
<sequence length="268" mass="31552">MQINKHHLCYNYFMLSQLKSLIVKPSLYHHSYSHTVCDDTVPDKFSVLCWNVHKNNDTFSFSNYIEEFSKKKPVDFYLFQEADFKHDTELNLPSLTFSAAANLEKGSTFYGVLTASKCRAEYSKPFLSHGKELIFGPHKSLLLTKHAFADGSPLWILNLHAINFRENRHYYREIDNMIQIIDDYDGPMIIAGDFNSWNKRRMKFLHTKMKDLNFDPVPFSTSDRVKSFMRNHLDFIFYRGIALVEQSIERNHKLSDHHPLFARFSKHL</sequence>
<evidence type="ECO:0000313" key="3">
    <source>
        <dbReference type="Proteomes" id="UP001169066"/>
    </source>
</evidence>
<gene>
    <name evidence="2" type="ORF">PF327_03605</name>
</gene>
<organism evidence="2 3">
    <name type="scientific">Sulfurovum xiamenensis</name>
    <dbReference type="NCBI Taxonomy" id="3019066"/>
    <lineage>
        <taxon>Bacteria</taxon>
        <taxon>Pseudomonadati</taxon>
        <taxon>Campylobacterota</taxon>
        <taxon>Epsilonproteobacteria</taxon>
        <taxon>Campylobacterales</taxon>
        <taxon>Sulfurovaceae</taxon>
        <taxon>Sulfurovum</taxon>
    </lineage>
</organism>
<comment type="caution">
    <text evidence="2">The sequence shown here is derived from an EMBL/GenBank/DDBJ whole genome shotgun (WGS) entry which is preliminary data.</text>
</comment>
<dbReference type="SUPFAM" id="SSF56219">
    <property type="entry name" value="DNase I-like"/>
    <property type="match status" value="1"/>
</dbReference>
<accession>A0ABT7QR57</accession>
<dbReference type="NCBIfam" id="NF003842">
    <property type="entry name" value="PRK05421.1-4"/>
    <property type="match status" value="1"/>
</dbReference>
<evidence type="ECO:0000259" key="1">
    <source>
        <dbReference type="Pfam" id="PF03372"/>
    </source>
</evidence>
<dbReference type="Gene3D" id="3.60.10.10">
    <property type="entry name" value="Endonuclease/exonuclease/phosphatase"/>
    <property type="match status" value="1"/>
</dbReference>
<name>A0ABT7QR57_9BACT</name>
<evidence type="ECO:0000313" key="2">
    <source>
        <dbReference type="EMBL" id="MDM5263272.1"/>
    </source>
</evidence>
<keyword evidence="2" id="KW-0378">Hydrolase</keyword>
<proteinExistence type="predicted"/>
<dbReference type="GO" id="GO:0004519">
    <property type="term" value="F:endonuclease activity"/>
    <property type="evidence" value="ECO:0007669"/>
    <property type="project" value="UniProtKB-KW"/>
</dbReference>